<evidence type="ECO:0000256" key="4">
    <source>
        <dbReference type="ARBA" id="ARBA00022679"/>
    </source>
</evidence>
<evidence type="ECO:0000256" key="6">
    <source>
        <dbReference type="ARBA" id="ARBA00022989"/>
    </source>
</evidence>
<dbReference type="AlphaFoldDB" id="A0A2V4P936"/>
<evidence type="ECO:0000256" key="8">
    <source>
        <dbReference type="SAM" id="Phobius"/>
    </source>
</evidence>
<dbReference type="GO" id="GO:0005886">
    <property type="term" value="C:plasma membrane"/>
    <property type="evidence" value="ECO:0007669"/>
    <property type="project" value="UniProtKB-SubCell"/>
</dbReference>
<evidence type="ECO:0000256" key="3">
    <source>
        <dbReference type="ARBA" id="ARBA00022676"/>
    </source>
</evidence>
<dbReference type="InterPro" id="IPR050297">
    <property type="entry name" value="LipidA_mod_glycosyltrf_83"/>
</dbReference>
<comment type="subcellular location">
    <subcellularLocation>
        <location evidence="1">Cell membrane</location>
        <topology evidence="1">Multi-pass membrane protein</topology>
    </subcellularLocation>
</comment>
<keyword evidence="4" id="KW-0808">Transferase</keyword>
<feature type="transmembrane region" description="Helical" evidence="8">
    <location>
        <begin position="82"/>
        <end position="104"/>
    </location>
</feature>
<protein>
    <submittedName>
        <fullName evidence="11">Uncharacterized protein</fullName>
    </submittedName>
</protein>
<evidence type="ECO:0000256" key="5">
    <source>
        <dbReference type="ARBA" id="ARBA00022692"/>
    </source>
</evidence>
<organism evidence="11 12">
    <name type="scientific">Streptomyces tateyamensis</name>
    <dbReference type="NCBI Taxonomy" id="565073"/>
    <lineage>
        <taxon>Bacteria</taxon>
        <taxon>Bacillati</taxon>
        <taxon>Actinomycetota</taxon>
        <taxon>Actinomycetes</taxon>
        <taxon>Kitasatosporales</taxon>
        <taxon>Streptomycetaceae</taxon>
        <taxon>Streptomyces</taxon>
    </lineage>
</organism>
<accession>A0A2V4P936</accession>
<sequence length="651" mass="68907">MLLRRALPLPRLLLLLITAVAAAGYAWQLDTEGLETYYAAGVRSMAGSWHAFFYDAFDPQAATTLDKLPGAFWVQALSVRAFGYSVWAMVLPQVVEGTLAVLVLYRAVRRLGGAAPALIAAAVLATSPVTLASTRGNLSEPLYLLLLLLAADAVLRLVLLGRRRSGWAAAVWIALAFQAKMTEAWFLLPALVLTLVVAAPKGRRLRATLHAALLTVTAAALSLSWMLFFALTPADRRPVADGSTHNSVFEQVFRYNGGARLGNGWHFGLQPLAAPNPAALRHADLYVTDPKLGGSVLPTSTFSHAAWDRLLAAPLGPDAGWLLPLALAGAVLLLVVLPRRLPGAPARGAAGPLTAAHAQLRRYRPAVVLWTTWLLSCAVAFSRVDAMHDYYLATLVPAVGALTGLTVTTLWRHARGLLAALLAVQGLWSASLLYAQLPFLQLLVALSGGAAAVALLLDGRVRGALWVPVRALAFALVLTVLVAGPVTAGMWLLTRSGGPFDTPFTSSGTFAKPTPAARSARLAVTGTYGGSIMPESRPADWAKLLQSGTAADRSAADHGDLLVYQSATASEYIISGLTHIQVIGGFSGNLPTPTADEVVRLIESGRISTALVPGPDTESGNDPRVLAVKYHCSPISNNPTADYLYYRCSGK</sequence>
<feature type="domain" description="Glycosyltransferase RgtA/B/C/D-like" evidence="9">
    <location>
        <begin position="67"/>
        <end position="225"/>
    </location>
</feature>
<keyword evidence="6 8" id="KW-1133">Transmembrane helix</keyword>
<gene>
    <name evidence="11" type="ORF">C7C46_05180</name>
</gene>
<dbReference type="EMBL" id="PYBW01000016">
    <property type="protein sequence ID" value="PYC87361.1"/>
    <property type="molecule type" value="Genomic_DNA"/>
</dbReference>
<dbReference type="PANTHER" id="PTHR33908:SF3">
    <property type="entry name" value="UNDECAPRENYL PHOSPHATE-ALPHA-4-AMINO-4-DEOXY-L-ARABINOSE ARABINOSYL TRANSFERASE"/>
    <property type="match status" value="1"/>
</dbReference>
<comment type="caution">
    <text evidence="11">The sequence shown here is derived from an EMBL/GenBank/DDBJ whole genome shotgun (WGS) entry which is preliminary data.</text>
</comment>
<keyword evidence="12" id="KW-1185">Reference proteome</keyword>
<dbReference type="GO" id="GO:0016763">
    <property type="term" value="F:pentosyltransferase activity"/>
    <property type="evidence" value="ECO:0007669"/>
    <property type="project" value="TreeGrafter"/>
</dbReference>
<name>A0A2V4P936_9ACTN</name>
<proteinExistence type="predicted"/>
<dbReference type="Pfam" id="PF13231">
    <property type="entry name" value="PMT_2"/>
    <property type="match status" value="1"/>
</dbReference>
<reference evidence="11 12" key="1">
    <citation type="submission" date="2018-03" db="EMBL/GenBank/DDBJ databases">
        <title>Bioinformatic expansion and discovery of thiopeptide antibiotics.</title>
        <authorList>
            <person name="Schwalen C.J."/>
            <person name="Hudson G.A."/>
            <person name="Mitchell D.A."/>
        </authorList>
    </citation>
    <scope>NUCLEOTIDE SEQUENCE [LARGE SCALE GENOMIC DNA]</scope>
    <source>
        <strain evidence="11 12">ATCC 21389</strain>
    </source>
</reference>
<keyword evidence="2" id="KW-1003">Cell membrane</keyword>
<dbReference type="Proteomes" id="UP000248039">
    <property type="component" value="Unassembled WGS sequence"/>
</dbReference>
<dbReference type="GO" id="GO:0010041">
    <property type="term" value="P:response to iron(III) ion"/>
    <property type="evidence" value="ECO:0007669"/>
    <property type="project" value="TreeGrafter"/>
</dbReference>
<dbReference type="InterPro" id="IPR038731">
    <property type="entry name" value="RgtA/B/C-like"/>
</dbReference>
<evidence type="ECO:0000256" key="1">
    <source>
        <dbReference type="ARBA" id="ARBA00004651"/>
    </source>
</evidence>
<feature type="domain" description="Putative mannosyltransferase YkcA/B-like C-terminal" evidence="10">
    <location>
        <begin position="563"/>
        <end position="616"/>
    </location>
</feature>
<feature type="transmembrane region" description="Helical" evidence="8">
    <location>
        <begin position="142"/>
        <end position="159"/>
    </location>
</feature>
<evidence type="ECO:0000256" key="2">
    <source>
        <dbReference type="ARBA" id="ARBA00022475"/>
    </source>
</evidence>
<feature type="transmembrane region" description="Helical" evidence="8">
    <location>
        <begin position="111"/>
        <end position="130"/>
    </location>
</feature>
<evidence type="ECO:0000259" key="10">
    <source>
        <dbReference type="Pfam" id="PF24878"/>
    </source>
</evidence>
<evidence type="ECO:0000256" key="7">
    <source>
        <dbReference type="ARBA" id="ARBA00023136"/>
    </source>
</evidence>
<feature type="transmembrane region" description="Helical" evidence="8">
    <location>
        <begin position="440"/>
        <end position="459"/>
    </location>
</feature>
<feature type="transmembrane region" description="Helical" evidence="8">
    <location>
        <begin position="211"/>
        <end position="231"/>
    </location>
</feature>
<feature type="transmembrane region" description="Helical" evidence="8">
    <location>
        <begin position="471"/>
        <end position="493"/>
    </location>
</feature>
<feature type="transmembrane region" description="Helical" evidence="8">
    <location>
        <begin position="319"/>
        <end position="337"/>
    </location>
</feature>
<evidence type="ECO:0000259" key="9">
    <source>
        <dbReference type="Pfam" id="PF13231"/>
    </source>
</evidence>
<keyword evidence="3" id="KW-0328">Glycosyltransferase</keyword>
<keyword evidence="7 8" id="KW-0472">Membrane</keyword>
<feature type="transmembrane region" description="Helical" evidence="8">
    <location>
        <begin position="390"/>
        <end position="410"/>
    </location>
</feature>
<evidence type="ECO:0000313" key="11">
    <source>
        <dbReference type="EMBL" id="PYC87361.1"/>
    </source>
</evidence>
<dbReference type="GO" id="GO:0009103">
    <property type="term" value="P:lipopolysaccharide biosynthetic process"/>
    <property type="evidence" value="ECO:0007669"/>
    <property type="project" value="UniProtKB-ARBA"/>
</dbReference>
<dbReference type="Pfam" id="PF24878">
    <property type="entry name" value="YkcB_C"/>
    <property type="match status" value="1"/>
</dbReference>
<keyword evidence="5 8" id="KW-0812">Transmembrane</keyword>
<dbReference type="InterPro" id="IPR056785">
    <property type="entry name" value="YkcA/B-like_C"/>
</dbReference>
<dbReference type="PANTHER" id="PTHR33908">
    <property type="entry name" value="MANNOSYLTRANSFERASE YKCB-RELATED"/>
    <property type="match status" value="1"/>
</dbReference>
<evidence type="ECO:0000313" key="12">
    <source>
        <dbReference type="Proteomes" id="UP000248039"/>
    </source>
</evidence>